<dbReference type="InterPro" id="IPR003282">
    <property type="entry name" value="T3SS_SctJ"/>
</dbReference>
<evidence type="ECO:0000313" key="11">
    <source>
        <dbReference type="Proteomes" id="UP000216885"/>
    </source>
</evidence>
<keyword evidence="3 8" id="KW-0732">Signal</keyword>
<dbReference type="GO" id="GO:0009306">
    <property type="term" value="P:protein secretion"/>
    <property type="evidence" value="ECO:0007669"/>
    <property type="project" value="InterPro"/>
</dbReference>
<keyword evidence="6 8" id="KW-0998">Cell outer membrane</keyword>
<evidence type="ECO:0000313" key="10">
    <source>
        <dbReference type="EMBL" id="OZI64915.1"/>
    </source>
</evidence>
<dbReference type="NCBIfam" id="TIGR02544">
    <property type="entry name" value="III_secr_YscJ"/>
    <property type="match status" value="1"/>
</dbReference>
<evidence type="ECO:0000256" key="3">
    <source>
        <dbReference type="ARBA" id="ARBA00022729"/>
    </source>
</evidence>
<proteinExistence type="inferred from homology"/>
<dbReference type="InterPro" id="IPR006182">
    <property type="entry name" value="FliF_N_dom"/>
</dbReference>
<evidence type="ECO:0000256" key="6">
    <source>
        <dbReference type="ARBA" id="ARBA00023237"/>
    </source>
</evidence>
<gene>
    <name evidence="10" type="ORF">CAL20_02575</name>
</gene>
<dbReference type="InterPro" id="IPR045851">
    <property type="entry name" value="AMP-bd_C_sf"/>
</dbReference>
<evidence type="ECO:0000256" key="4">
    <source>
        <dbReference type="ARBA" id="ARBA00023136"/>
    </source>
</evidence>
<comment type="caution">
    <text evidence="10">The sequence shown here is derived from an EMBL/GenBank/DDBJ whole genome shotgun (WGS) entry which is preliminary data.</text>
</comment>
<comment type="subcellular location">
    <subcellularLocation>
        <location evidence="1">Cell outer membrane</location>
        <topology evidence="1">Lipid-anchor</topology>
    </subcellularLocation>
</comment>
<dbReference type="PRINTS" id="PR01338">
    <property type="entry name" value="TYPE3OMKPROT"/>
</dbReference>
<keyword evidence="8" id="KW-0812">Transmembrane</keyword>
<dbReference type="Gene3D" id="3.30.300.30">
    <property type="match status" value="1"/>
</dbReference>
<dbReference type="Proteomes" id="UP000216885">
    <property type="component" value="Unassembled WGS sequence"/>
</dbReference>
<dbReference type="PANTHER" id="PTHR30046">
    <property type="entry name" value="FLAGELLAR M-RING PROTEIN"/>
    <property type="match status" value="1"/>
</dbReference>
<keyword evidence="4 8" id="KW-0472">Membrane</keyword>
<dbReference type="PANTHER" id="PTHR30046:SF2">
    <property type="entry name" value="YOP PROTEINS TRANSLOCATION LIPOPROTEIN J"/>
    <property type="match status" value="1"/>
</dbReference>
<evidence type="ECO:0000256" key="1">
    <source>
        <dbReference type="ARBA" id="ARBA00004459"/>
    </source>
</evidence>
<organism evidence="10 11">
    <name type="scientific">Bordetella genomosp. 4</name>
    <dbReference type="NCBI Taxonomy" id="463044"/>
    <lineage>
        <taxon>Bacteria</taxon>
        <taxon>Pseudomonadati</taxon>
        <taxon>Pseudomonadota</taxon>
        <taxon>Betaproteobacteria</taxon>
        <taxon>Burkholderiales</taxon>
        <taxon>Alcaligenaceae</taxon>
        <taxon>Bordetella</taxon>
    </lineage>
</organism>
<evidence type="ECO:0000256" key="2">
    <source>
        <dbReference type="ARBA" id="ARBA00009509"/>
    </source>
</evidence>
<accession>A0A261UTD1</accession>
<dbReference type="EMBL" id="NEVQ01000003">
    <property type="protein sequence ID" value="OZI64915.1"/>
    <property type="molecule type" value="Genomic_DNA"/>
</dbReference>
<evidence type="ECO:0000259" key="9">
    <source>
        <dbReference type="Pfam" id="PF01514"/>
    </source>
</evidence>
<keyword evidence="11" id="KW-1185">Reference proteome</keyword>
<dbReference type="InterPro" id="IPR043427">
    <property type="entry name" value="YscJ/FliF"/>
</dbReference>
<feature type="domain" description="Flagellar M-ring N-terminal" evidence="9">
    <location>
        <begin position="11"/>
        <end position="175"/>
    </location>
</feature>
<reference evidence="10 11" key="1">
    <citation type="submission" date="2017-05" db="EMBL/GenBank/DDBJ databases">
        <title>Complete and WGS of Bordetella genogroups.</title>
        <authorList>
            <person name="Spilker T."/>
            <person name="LiPuma J."/>
        </authorList>
    </citation>
    <scope>NUCLEOTIDE SEQUENCE [LARGE SCALE GENOMIC DNA]</scope>
    <source>
        <strain evidence="10 11">AU9919</strain>
    </source>
</reference>
<keyword evidence="7 8" id="KW-0449">Lipoprotein</keyword>
<keyword evidence="5 8" id="KW-0564">Palmitate</keyword>
<protein>
    <recommendedName>
        <fullName evidence="8">Lipoprotein</fullName>
    </recommendedName>
</protein>
<evidence type="ECO:0000256" key="7">
    <source>
        <dbReference type="ARBA" id="ARBA00023288"/>
    </source>
</evidence>
<evidence type="ECO:0000256" key="8">
    <source>
        <dbReference type="RuleBase" id="RU364102"/>
    </source>
</evidence>
<feature type="transmembrane region" description="Helical" evidence="8">
    <location>
        <begin position="206"/>
        <end position="229"/>
    </location>
</feature>
<name>A0A261UTD1_9BORD</name>
<dbReference type="GO" id="GO:0009279">
    <property type="term" value="C:cell outer membrane"/>
    <property type="evidence" value="ECO:0007669"/>
    <property type="project" value="UniProtKB-SubCell"/>
</dbReference>
<comment type="similarity">
    <text evidence="2 8">Belongs to the YscJ lipoprotein family.</text>
</comment>
<keyword evidence="8" id="KW-1133">Transmembrane helix</keyword>
<dbReference type="Gene3D" id="3.30.70.1530">
    <property type="entry name" value="Hypothetical protein rpa1041"/>
    <property type="match status" value="1"/>
</dbReference>
<dbReference type="AlphaFoldDB" id="A0A261UTD1"/>
<dbReference type="Pfam" id="PF01514">
    <property type="entry name" value="YscJ_FliF"/>
    <property type="match status" value="1"/>
</dbReference>
<sequence length="243" mass="26583">MCVLILQACKTELYSGLNERQANQMISVLMKHGIDARRESTKDGSLTVMVDEERFASAVQVLEAAGLPQAHFDSLGDVFKSNGLVASPIQERAQLVYAMSQELSNTVAQVDGIRTARVHVDLPDTDLRSKETRPASAAVFVRYEANVDVEPLIPKIKSLVSGSISGLSYERVSVIPVAASIEEVAAEPRMTSWLGVPVPEHSVGRLFQWSLLICVLAAIVAGGGTWWFLTRSARRTRIYRQAS</sequence>
<evidence type="ECO:0000256" key="5">
    <source>
        <dbReference type="ARBA" id="ARBA00023139"/>
    </source>
</evidence>
<dbReference type="OrthoDB" id="115186at2"/>